<dbReference type="Pfam" id="PF01381">
    <property type="entry name" value="HTH_3"/>
    <property type="match status" value="1"/>
</dbReference>
<keyword evidence="4" id="KW-1185">Reference proteome</keyword>
<name>A0A1G8RVC4_9BACI</name>
<dbReference type="RefSeq" id="WP_245723204.1">
    <property type="nucleotide sequence ID" value="NZ_FNEN01000020.1"/>
</dbReference>
<keyword evidence="1" id="KW-0238">DNA-binding</keyword>
<reference evidence="3 4" key="1">
    <citation type="submission" date="2016-10" db="EMBL/GenBank/DDBJ databases">
        <authorList>
            <person name="de Groot N.N."/>
        </authorList>
    </citation>
    <scope>NUCLEOTIDE SEQUENCE [LARGE SCALE GENOMIC DNA]</scope>
    <source>
        <strain evidence="3 4">DSM 21771</strain>
    </source>
</reference>
<feature type="domain" description="HTH cro/C1-type" evidence="2">
    <location>
        <begin position="24"/>
        <end position="79"/>
    </location>
</feature>
<dbReference type="EMBL" id="FNEN01000020">
    <property type="protein sequence ID" value="SDJ20889.1"/>
    <property type="molecule type" value="Genomic_DNA"/>
</dbReference>
<evidence type="ECO:0000259" key="2">
    <source>
        <dbReference type="PROSITE" id="PS50943"/>
    </source>
</evidence>
<proteinExistence type="predicted"/>
<sequence length="133" mass="15426">MLKLLDTMNNAGSMNMSEIIGKRLQSLRKNNGWSKTHVAKKLGIKTMSTYANWEYGTRTPDSETLGKIADIYQVSVDYIIGREDKFKDNERMFAFGGFDDYSDEEIEDALQFAKMDKEKRDMIKKLFDDDEDK</sequence>
<dbReference type="SMART" id="SM00530">
    <property type="entry name" value="HTH_XRE"/>
    <property type="match status" value="1"/>
</dbReference>
<protein>
    <submittedName>
        <fullName evidence="3">Transcriptional regulator, contains XRE-family HTH domain</fullName>
    </submittedName>
</protein>
<organism evidence="3 4">
    <name type="scientific">Natribacillus halophilus</name>
    <dbReference type="NCBI Taxonomy" id="549003"/>
    <lineage>
        <taxon>Bacteria</taxon>
        <taxon>Bacillati</taxon>
        <taxon>Bacillota</taxon>
        <taxon>Bacilli</taxon>
        <taxon>Bacillales</taxon>
        <taxon>Bacillaceae</taxon>
        <taxon>Natribacillus</taxon>
    </lineage>
</organism>
<dbReference type="CDD" id="cd00093">
    <property type="entry name" value="HTH_XRE"/>
    <property type="match status" value="1"/>
</dbReference>
<dbReference type="PANTHER" id="PTHR46558:SF11">
    <property type="entry name" value="HTH-TYPE TRANSCRIPTIONAL REGULATOR XRE"/>
    <property type="match status" value="1"/>
</dbReference>
<evidence type="ECO:0000313" key="3">
    <source>
        <dbReference type="EMBL" id="SDJ20889.1"/>
    </source>
</evidence>
<dbReference type="Gene3D" id="1.10.260.40">
    <property type="entry name" value="lambda repressor-like DNA-binding domains"/>
    <property type="match status" value="1"/>
</dbReference>
<dbReference type="SUPFAM" id="SSF47413">
    <property type="entry name" value="lambda repressor-like DNA-binding domains"/>
    <property type="match status" value="1"/>
</dbReference>
<evidence type="ECO:0000256" key="1">
    <source>
        <dbReference type="ARBA" id="ARBA00023125"/>
    </source>
</evidence>
<evidence type="ECO:0000313" key="4">
    <source>
        <dbReference type="Proteomes" id="UP000198853"/>
    </source>
</evidence>
<dbReference type="InterPro" id="IPR001387">
    <property type="entry name" value="Cro/C1-type_HTH"/>
</dbReference>
<dbReference type="GO" id="GO:0003677">
    <property type="term" value="F:DNA binding"/>
    <property type="evidence" value="ECO:0007669"/>
    <property type="project" value="UniProtKB-KW"/>
</dbReference>
<dbReference type="PANTHER" id="PTHR46558">
    <property type="entry name" value="TRACRIPTIONAL REGULATORY PROTEIN-RELATED-RELATED"/>
    <property type="match status" value="1"/>
</dbReference>
<dbReference type="PROSITE" id="PS50943">
    <property type="entry name" value="HTH_CROC1"/>
    <property type="match status" value="1"/>
</dbReference>
<dbReference type="AlphaFoldDB" id="A0A1G8RVC4"/>
<accession>A0A1G8RVC4</accession>
<dbReference type="InterPro" id="IPR010982">
    <property type="entry name" value="Lambda_DNA-bd_dom_sf"/>
</dbReference>
<dbReference type="Proteomes" id="UP000198853">
    <property type="component" value="Unassembled WGS sequence"/>
</dbReference>
<gene>
    <name evidence="3" type="ORF">SAMN04488123_12068</name>
</gene>